<evidence type="ECO:0000256" key="1">
    <source>
        <dbReference type="SAM" id="SignalP"/>
    </source>
</evidence>
<reference evidence="2 3" key="1">
    <citation type="submission" date="2016-11" db="EMBL/GenBank/DDBJ databases">
        <authorList>
            <person name="Jaros S."/>
            <person name="Januszkiewicz K."/>
            <person name="Wedrychowicz H."/>
        </authorList>
    </citation>
    <scope>NUCLEOTIDE SEQUENCE [LARGE SCALE GENOMIC DNA]</scope>
    <source>
        <strain evidence="2 3">DSM 17477</strain>
    </source>
</reference>
<dbReference type="RefSeq" id="WP_073050479.1">
    <property type="nucleotide sequence ID" value="NZ_FQZL01000030.1"/>
</dbReference>
<accession>A0A1M6L7D7</accession>
<evidence type="ECO:0000313" key="3">
    <source>
        <dbReference type="Proteomes" id="UP000184052"/>
    </source>
</evidence>
<proteinExistence type="predicted"/>
<protein>
    <submittedName>
        <fullName evidence="2">Uncharacterized protein</fullName>
    </submittedName>
</protein>
<feature type="signal peptide" evidence="1">
    <location>
        <begin position="1"/>
        <end position="21"/>
    </location>
</feature>
<gene>
    <name evidence="2" type="ORF">SAMN02745751_03103</name>
</gene>
<keyword evidence="1" id="KW-0732">Signal</keyword>
<dbReference type="EMBL" id="FQZL01000030">
    <property type="protein sequence ID" value="SHJ67123.1"/>
    <property type="molecule type" value="Genomic_DNA"/>
</dbReference>
<evidence type="ECO:0000313" key="2">
    <source>
        <dbReference type="EMBL" id="SHJ67123.1"/>
    </source>
</evidence>
<dbReference type="AlphaFoldDB" id="A0A1M6L7D7"/>
<feature type="chain" id="PRO_5012838981" evidence="1">
    <location>
        <begin position="22"/>
        <end position="77"/>
    </location>
</feature>
<dbReference type="Proteomes" id="UP000184052">
    <property type="component" value="Unassembled WGS sequence"/>
</dbReference>
<organism evidence="2 3">
    <name type="scientific">Dethiosulfatibacter aminovorans DSM 17477</name>
    <dbReference type="NCBI Taxonomy" id="1121476"/>
    <lineage>
        <taxon>Bacteria</taxon>
        <taxon>Bacillati</taxon>
        <taxon>Bacillota</taxon>
        <taxon>Tissierellia</taxon>
        <taxon>Dethiosulfatibacter</taxon>
    </lineage>
</organism>
<sequence>MKSITTMLIIAILLFTLSAYAETETDTERFDMGIDNIFKIDDTEKPFNKSLMERVEMKGYATSPLKLYTGIDTNEYL</sequence>
<keyword evidence="3" id="KW-1185">Reference proteome</keyword>
<name>A0A1M6L7D7_9FIRM</name>